<keyword evidence="2" id="KW-0472">Membrane</keyword>
<feature type="region of interest" description="Disordered" evidence="1">
    <location>
        <begin position="42"/>
        <end position="62"/>
    </location>
</feature>
<protein>
    <submittedName>
        <fullName evidence="3">Uncharacterized protein</fullName>
    </submittedName>
</protein>
<keyword evidence="2" id="KW-1133">Transmembrane helix</keyword>
<name>A0A7C5UVW6_UNCC3</name>
<reference evidence="3" key="1">
    <citation type="journal article" date="2020" name="mSystems">
        <title>Genome- and Community-Level Interaction Insights into Carbon Utilization and Element Cycling Functions of Hydrothermarchaeota in Hydrothermal Sediment.</title>
        <authorList>
            <person name="Zhou Z."/>
            <person name="Liu Y."/>
            <person name="Xu W."/>
            <person name="Pan J."/>
            <person name="Luo Z.H."/>
            <person name="Li M."/>
        </authorList>
    </citation>
    <scope>NUCLEOTIDE SEQUENCE [LARGE SCALE GENOMIC DNA]</scope>
    <source>
        <strain evidence="3">SpSt-1042</strain>
    </source>
</reference>
<feature type="transmembrane region" description="Helical" evidence="2">
    <location>
        <begin position="12"/>
        <end position="33"/>
    </location>
</feature>
<accession>A0A7C5UVW6</accession>
<dbReference type="EMBL" id="DRVY01000083">
    <property type="protein sequence ID" value="HHR92407.1"/>
    <property type="molecule type" value="Genomic_DNA"/>
</dbReference>
<evidence type="ECO:0000256" key="2">
    <source>
        <dbReference type="SAM" id="Phobius"/>
    </source>
</evidence>
<evidence type="ECO:0000256" key="1">
    <source>
        <dbReference type="SAM" id="MobiDB-lite"/>
    </source>
</evidence>
<organism evidence="3">
    <name type="scientific">candidate division CPR3 bacterium</name>
    <dbReference type="NCBI Taxonomy" id="2268181"/>
    <lineage>
        <taxon>Bacteria</taxon>
        <taxon>Bacteria division CPR3</taxon>
    </lineage>
</organism>
<evidence type="ECO:0000313" key="3">
    <source>
        <dbReference type="EMBL" id="HHR92407.1"/>
    </source>
</evidence>
<comment type="caution">
    <text evidence="3">The sequence shown here is derived from an EMBL/GenBank/DDBJ whole genome shotgun (WGS) entry which is preliminary data.</text>
</comment>
<sequence length="237" mass="27288">MEEKNNYKKVKPQIFAIIIVILLVLGLGALLFYKNYKPKKTVEEKPKETTEQTNNQTNQEDEKCKALKNEAANWDSYTDEEWKLTFKYPKGGSVEKRKSEDDISYDVTYKAHDEHGEFTTILFSVVIAKNPPDLQKGEEADIRYVVDQCTQENQEQDYELCGIKFKKLTSVYSEDNICSGVGRRIVGFFKPLKEKDWYLILVAYESLAEPGRIAKIEGLEDINPNLDTILANIVIEK</sequence>
<dbReference type="AlphaFoldDB" id="A0A7C5UVW6"/>
<gene>
    <name evidence="3" type="ORF">ENL96_02750</name>
</gene>
<keyword evidence="2" id="KW-0812">Transmembrane</keyword>
<proteinExistence type="predicted"/>